<evidence type="ECO:0000256" key="1">
    <source>
        <dbReference type="ARBA" id="ARBA00038101"/>
    </source>
</evidence>
<name>A0A914VL89_9BILA</name>
<dbReference type="InterPro" id="IPR006597">
    <property type="entry name" value="Sel1-like"/>
</dbReference>
<reference evidence="3" key="1">
    <citation type="submission" date="2022-11" db="UniProtKB">
        <authorList>
            <consortium name="WormBaseParasite"/>
        </authorList>
    </citation>
    <scope>IDENTIFICATION</scope>
</reference>
<organism evidence="2 3">
    <name type="scientific">Plectus sambesii</name>
    <dbReference type="NCBI Taxonomy" id="2011161"/>
    <lineage>
        <taxon>Eukaryota</taxon>
        <taxon>Metazoa</taxon>
        <taxon>Ecdysozoa</taxon>
        <taxon>Nematoda</taxon>
        <taxon>Chromadorea</taxon>
        <taxon>Plectida</taxon>
        <taxon>Plectina</taxon>
        <taxon>Plectoidea</taxon>
        <taxon>Plectidae</taxon>
        <taxon>Plectus</taxon>
    </lineage>
</organism>
<dbReference type="PANTHER" id="PTHR11102:SF160">
    <property type="entry name" value="ERAD-ASSOCIATED E3 UBIQUITIN-PROTEIN LIGASE COMPONENT HRD3"/>
    <property type="match status" value="1"/>
</dbReference>
<keyword evidence="2" id="KW-1185">Reference proteome</keyword>
<dbReference type="Proteomes" id="UP000887566">
    <property type="component" value="Unplaced"/>
</dbReference>
<dbReference type="WBParaSite" id="PSAMB.scaffold2067size28594.g16420.t1">
    <property type="protein sequence ID" value="PSAMB.scaffold2067size28594.g16420.t1"/>
    <property type="gene ID" value="PSAMB.scaffold2067size28594.g16420"/>
</dbReference>
<proteinExistence type="inferred from homology"/>
<dbReference type="Pfam" id="PF08238">
    <property type="entry name" value="Sel1"/>
    <property type="match status" value="2"/>
</dbReference>
<dbReference type="SMART" id="SM00671">
    <property type="entry name" value="SEL1"/>
    <property type="match status" value="2"/>
</dbReference>
<dbReference type="InterPro" id="IPR011990">
    <property type="entry name" value="TPR-like_helical_dom_sf"/>
</dbReference>
<dbReference type="SUPFAM" id="SSF81901">
    <property type="entry name" value="HCP-like"/>
    <property type="match status" value="1"/>
</dbReference>
<dbReference type="AlphaFoldDB" id="A0A914VL89"/>
<dbReference type="Gene3D" id="1.25.40.10">
    <property type="entry name" value="Tetratricopeptide repeat domain"/>
    <property type="match status" value="1"/>
</dbReference>
<accession>A0A914VL89</accession>
<dbReference type="InterPro" id="IPR050767">
    <property type="entry name" value="Sel1_AlgK"/>
</dbReference>
<evidence type="ECO:0000313" key="2">
    <source>
        <dbReference type="Proteomes" id="UP000887566"/>
    </source>
</evidence>
<evidence type="ECO:0000313" key="3">
    <source>
        <dbReference type="WBParaSite" id="PSAMB.scaffold2067size28594.g16420.t1"/>
    </source>
</evidence>
<dbReference type="PANTHER" id="PTHR11102">
    <property type="entry name" value="SEL-1-LIKE PROTEIN"/>
    <property type="match status" value="1"/>
</dbReference>
<sequence length="140" mass="15588">MGQNNLGFMYKNGRGVPQSDEEAVKWYRKSAEQGEASAQYNLGWMYEIGHGVPQSDEEAVKCGSLFTPSASSSMQQQQQQQSPFFAYTPATFSSTAYSFPVLTGHFAIQLNGPYIVIPTQDHQRAPQCYKCHAYGHLHAD</sequence>
<comment type="similarity">
    <text evidence="1">Belongs to the sel-1 family.</text>
</comment>
<protein>
    <submittedName>
        <fullName evidence="3">Uncharacterized protein</fullName>
    </submittedName>
</protein>